<reference evidence="1" key="1">
    <citation type="submission" date="2014-11" db="EMBL/GenBank/DDBJ databases">
        <authorList>
            <person name="Amaro Gonzalez C."/>
        </authorList>
    </citation>
    <scope>NUCLEOTIDE SEQUENCE</scope>
</reference>
<reference evidence="1" key="2">
    <citation type="journal article" date="2015" name="Fish Shellfish Immunol.">
        <title>Early steps in the European eel (Anguilla anguilla)-Vibrio vulnificus interaction in the gills: Role of the RtxA13 toxin.</title>
        <authorList>
            <person name="Callol A."/>
            <person name="Pajuelo D."/>
            <person name="Ebbesson L."/>
            <person name="Teles M."/>
            <person name="MacKenzie S."/>
            <person name="Amaro C."/>
        </authorList>
    </citation>
    <scope>NUCLEOTIDE SEQUENCE</scope>
</reference>
<name>A0A0E9RXJ9_ANGAN</name>
<dbReference type="AlphaFoldDB" id="A0A0E9RXJ9"/>
<evidence type="ECO:0000313" key="1">
    <source>
        <dbReference type="EMBL" id="JAH33939.1"/>
    </source>
</evidence>
<evidence type="ECO:0008006" key="2">
    <source>
        <dbReference type="Google" id="ProtNLM"/>
    </source>
</evidence>
<proteinExistence type="predicted"/>
<dbReference type="EMBL" id="GBXM01074638">
    <property type="protein sequence ID" value="JAH33939.1"/>
    <property type="molecule type" value="Transcribed_RNA"/>
</dbReference>
<sequence length="56" mass="6898">MLPFSCFFWVTILIIYRYARNNLPVSNYFIVYLFLIHDIIKHCFHNINSRIPYSRN</sequence>
<accession>A0A0E9RXJ9</accession>
<organism evidence="1">
    <name type="scientific">Anguilla anguilla</name>
    <name type="common">European freshwater eel</name>
    <name type="synonym">Muraena anguilla</name>
    <dbReference type="NCBI Taxonomy" id="7936"/>
    <lineage>
        <taxon>Eukaryota</taxon>
        <taxon>Metazoa</taxon>
        <taxon>Chordata</taxon>
        <taxon>Craniata</taxon>
        <taxon>Vertebrata</taxon>
        <taxon>Euteleostomi</taxon>
        <taxon>Actinopterygii</taxon>
        <taxon>Neopterygii</taxon>
        <taxon>Teleostei</taxon>
        <taxon>Anguilliformes</taxon>
        <taxon>Anguillidae</taxon>
        <taxon>Anguilla</taxon>
    </lineage>
</organism>
<protein>
    <recommendedName>
        <fullName evidence="2">TLC domain-containing protein</fullName>
    </recommendedName>
</protein>